<feature type="domain" description="Inhibitor I9" evidence="2">
    <location>
        <begin position="40"/>
        <end position="90"/>
    </location>
</feature>
<proteinExistence type="predicted"/>
<keyword evidence="1" id="KW-0732">Signal</keyword>
<dbReference type="InterPro" id="IPR010259">
    <property type="entry name" value="S8pro/Inhibitor_I9"/>
</dbReference>
<name>A0A0F7HKT5_9STAP</name>
<accession>A0A0F7HKT5</accession>
<dbReference type="SUPFAM" id="SSF54897">
    <property type="entry name" value="Protease propeptides/inhibitors"/>
    <property type="match status" value="1"/>
</dbReference>
<dbReference type="Proteomes" id="UP000183090">
    <property type="component" value="Unassembled WGS sequence"/>
</dbReference>
<evidence type="ECO:0000256" key="1">
    <source>
        <dbReference type="SAM" id="SignalP"/>
    </source>
</evidence>
<dbReference type="RefSeq" id="WP_046790740.1">
    <property type="nucleotide sequence ID" value="NZ_CP011366.1"/>
</dbReference>
<dbReference type="Gene3D" id="3.30.70.80">
    <property type="entry name" value="Peptidase S8 propeptide/proteinase inhibitor I9"/>
    <property type="match status" value="1"/>
</dbReference>
<dbReference type="KEGG" id="shv:AAT16_10370"/>
<protein>
    <submittedName>
        <fullName evidence="4">Peptidase inhibitor I9</fullName>
    </submittedName>
</protein>
<reference evidence="5" key="2">
    <citation type="submission" date="2015-04" db="EMBL/GenBank/DDBJ databases">
        <title>Complete genome sequence of Salinicoccus halodurans strain H3B36, isolated from the Qaidam basin of China.</title>
        <authorList>
            <person name="Ma Y."/>
            <person name="Jiang K."/>
            <person name="Xue Y."/>
        </authorList>
    </citation>
    <scope>NUCLEOTIDE SEQUENCE [LARGE SCALE GENOMIC DNA]</scope>
    <source>
        <strain evidence="5">H3B36</strain>
    </source>
</reference>
<evidence type="ECO:0000313" key="5">
    <source>
        <dbReference type="Proteomes" id="UP000034029"/>
    </source>
</evidence>
<keyword evidence="5" id="KW-1185">Reference proteome</keyword>
<evidence type="ECO:0000259" key="2">
    <source>
        <dbReference type="Pfam" id="PF05922"/>
    </source>
</evidence>
<dbReference type="InterPro" id="IPR037045">
    <property type="entry name" value="S8pro/Inhibitor_I9_sf"/>
</dbReference>
<reference evidence="4 6" key="3">
    <citation type="submission" date="2016-10" db="EMBL/GenBank/DDBJ databases">
        <authorList>
            <person name="Varghese N."/>
            <person name="Submissions S."/>
        </authorList>
    </citation>
    <scope>NUCLEOTIDE SEQUENCE [LARGE SCALE GENOMIC DNA]</scope>
    <source>
        <strain evidence="4 6">CGMCC 1.6501</strain>
    </source>
</reference>
<dbReference type="EMBL" id="FOTB01000005">
    <property type="protein sequence ID" value="SFK89789.1"/>
    <property type="molecule type" value="Genomic_DNA"/>
</dbReference>
<evidence type="ECO:0000313" key="3">
    <source>
        <dbReference type="EMBL" id="AKG74558.1"/>
    </source>
</evidence>
<dbReference type="Proteomes" id="UP000034029">
    <property type="component" value="Chromosome"/>
</dbReference>
<evidence type="ECO:0000313" key="4">
    <source>
        <dbReference type="EMBL" id="SFK89789.1"/>
    </source>
</evidence>
<feature type="chain" id="PRO_5044542338" evidence="1">
    <location>
        <begin position="18"/>
        <end position="98"/>
    </location>
</feature>
<dbReference type="PROSITE" id="PS51257">
    <property type="entry name" value="PROKAR_LIPOPROTEIN"/>
    <property type="match status" value="1"/>
</dbReference>
<gene>
    <name evidence="3" type="ORF">AAT16_10370</name>
    <name evidence="4" type="ORF">SAMN05216235_2381</name>
</gene>
<evidence type="ECO:0000313" key="6">
    <source>
        <dbReference type="Proteomes" id="UP000183090"/>
    </source>
</evidence>
<dbReference type="AlphaFoldDB" id="A0A0F7HKT5"/>
<sequence length="98" mass="11248">MKRILFLAGLFSLILLAGCDGMEEKKDYLVSVKEDFTEEELEALNIDEADIKHKFSFMDMYLISLNESQVEKLEGHEKVNYVEADQEVSTPEPGDEEK</sequence>
<dbReference type="OrthoDB" id="2390293at2"/>
<reference evidence="3 5" key="1">
    <citation type="journal article" date="2015" name="Int. J. Syst. Evol. Microbiol.">
        <title>Complete genome sequence of Salinicoccus halodurans H3B36, isolated from the Qaidam Basin in China.</title>
        <authorList>
            <person name="Jiang K."/>
            <person name="Xue Y."/>
            <person name="Ma Y."/>
        </authorList>
    </citation>
    <scope>NUCLEOTIDE SEQUENCE [LARGE SCALE GENOMIC DNA]</scope>
    <source>
        <strain evidence="3 5">H3B36</strain>
    </source>
</reference>
<feature type="signal peptide" evidence="1">
    <location>
        <begin position="1"/>
        <end position="17"/>
    </location>
</feature>
<dbReference type="EMBL" id="CP011366">
    <property type="protein sequence ID" value="AKG74558.1"/>
    <property type="molecule type" value="Genomic_DNA"/>
</dbReference>
<organism evidence="4 6">
    <name type="scientific">Salinicoccus halodurans</name>
    <dbReference type="NCBI Taxonomy" id="407035"/>
    <lineage>
        <taxon>Bacteria</taxon>
        <taxon>Bacillati</taxon>
        <taxon>Bacillota</taxon>
        <taxon>Bacilli</taxon>
        <taxon>Bacillales</taxon>
        <taxon>Staphylococcaceae</taxon>
        <taxon>Salinicoccus</taxon>
    </lineage>
</organism>
<dbReference type="Pfam" id="PF05922">
    <property type="entry name" value="Inhibitor_I9"/>
    <property type="match status" value="1"/>
</dbReference>